<protein>
    <submittedName>
        <fullName evidence="3">Uncharacterized protein</fullName>
    </submittedName>
</protein>
<organism evidence="3 4">
    <name type="scientific">Stutzerimonas stutzeri</name>
    <name type="common">Pseudomonas stutzeri</name>
    <dbReference type="NCBI Taxonomy" id="316"/>
    <lineage>
        <taxon>Bacteria</taxon>
        <taxon>Pseudomonadati</taxon>
        <taxon>Pseudomonadota</taxon>
        <taxon>Gammaproteobacteria</taxon>
        <taxon>Pseudomonadales</taxon>
        <taxon>Pseudomonadaceae</taxon>
        <taxon>Stutzerimonas</taxon>
    </lineage>
</organism>
<keyword evidence="2" id="KW-1133">Transmembrane helix</keyword>
<feature type="transmembrane region" description="Helical" evidence="2">
    <location>
        <begin position="21"/>
        <end position="41"/>
    </location>
</feature>
<name>A0A2N8S298_STUST</name>
<comment type="caution">
    <text evidence="3">The sequence shown here is derived from an EMBL/GenBank/DDBJ whole genome shotgun (WGS) entry which is preliminary data.</text>
</comment>
<evidence type="ECO:0000256" key="1">
    <source>
        <dbReference type="SAM" id="MobiDB-lite"/>
    </source>
</evidence>
<gene>
    <name evidence="3" type="ORF">CXK92_11060</name>
</gene>
<feature type="compositionally biased region" description="Polar residues" evidence="1">
    <location>
        <begin position="120"/>
        <end position="137"/>
    </location>
</feature>
<proteinExistence type="predicted"/>
<dbReference type="RefSeq" id="WP_102825080.1">
    <property type="nucleotide sequence ID" value="NZ_CP139348.1"/>
</dbReference>
<dbReference type="AlphaFoldDB" id="A0A2N8S298"/>
<evidence type="ECO:0000256" key="2">
    <source>
        <dbReference type="SAM" id="Phobius"/>
    </source>
</evidence>
<evidence type="ECO:0000313" key="3">
    <source>
        <dbReference type="EMBL" id="PNF80746.1"/>
    </source>
</evidence>
<dbReference type="OrthoDB" id="7030833at2"/>
<sequence length="252" mass="28499">MRSDWDDAPDYLRNRKKPSPWRFLAILGIGSALLSALAFTFGKPVVLDVNQIKQGIHVGGKPWFNQEPEQPMQQVSQPSIASYEAPAAEQTPAPQQRPLTQEEIDWFEEGTARALQQRQTSFNDSNYTPKQPASTYTPPAVHRIAAATPTTSAPKSRSVSRERTSKWIKGWNGGIDYLAEWVAVNNYIDGTSVCANHRRGSIDYRECRKAAKQHFHEQCRAWRARFDSDRKDHSDRMKTRYCGAASSFNPMG</sequence>
<keyword evidence="2" id="KW-0472">Membrane</keyword>
<dbReference type="Proteomes" id="UP000235925">
    <property type="component" value="Unassembled WGS sequence"/>
</dbReference>
<reference evidence="3 4" key="1">
    <citation type="submission" date="2018-01" db="EMBL/GenBank/DDBJ databases">
        <title>Denitrification phenotypes of diverse strains of Pseudomonas stutzeri.</title>
        <authorList>
            <person name="Milligan D.A."/>
            <person name="Bergaust L."/>
            <person name="Bakken L.R."/>
            <person name="Frostegard A."/>
        </authorList>
    </citation>
    <scope>NUCLEOTIDE SEQUENCE [LARGE SCALE GENOMIC DNA]</scope>
    <source>
        <strain evidence="3 4">KC</strain>
    </source>
</reference>
<keyword evidence="2" id="KW-0812">Transmembrane</keyword>
<accession>A0A2N8S298</accession>
<feature type="region of interest" description="Disordered" evidence="1">
    <location>
        <begin position="120"/>
        <end position="139"/>
    </location>
</feature>
<evidence type="ECO:0000313" key="4">
    <source>
        <dbReference type="Proteomes" id="UP000235925"/>
    </source>
</evidence>
<dbReference type="EMBL" id="POUN01000003">
    <property type="protein sequence ID" value="PNF80746.1"/>
    <property type="molecule type" value="Genomic_DNA"/>
</dbReference>